<dbReference type="OrthoDB" id="10267969at2759"/>
<dbReference type="VEuPathDB" id="FungiDB:CLCR_02895"/>
<keyword evidence="3" id="KW-1185">Reference proteome</keyword>
<feature type="region of interest" description="Disordered" evidence="1">
    <location>
        <begin position="299"/>
        <end position="321"/>
    </location>
</feature>
<proteinExistence type="predicted"/>
<organism evidence="2 3">
    <name type="scientific">Cladophialophora carrionii</name>
    <dbReference type="NCBI Taxonomy" id="86049"/>
    <lineage>
        <taxon>Eukaryota</taxon>
        <taxon>Fungi</taxon>
        <taxon>Dikarya</taxon>
        <taxon>Ascomycota</taxon>
        <taxon>Pezizomycotina</taxon>
        <taxon>Eurotiomycetes</taxon>
        <taxon>Chaetothyriomycetidae</taxon>
        <taxon>Chaetothyriales</taxon>
        <taxon>Herpotrichiellaceae</taxon>
        <taxon>Cladophialophora</taxon>
    </lineage>
</organism>
<evidence type="ECO:0000313" key="3">
    <source>
        <dbReference type="Proteomes" id="UP000094526"/>
    </source>
</evidence>
<reference evidence="3" key="1">
    <citation type="submission" date="2015-07" db="EMBL/GenBank/DDBJ databases">
        <authorList>
            <person name="Teixeira M.M."/>
            <person name="Souza R.C."/>
            <person name="Almeida L.G."/>
            <person name="Vicente V.A."/>
            <person name="de Hoog S."/>
            <person name="Bocca A.L."/>
            <person name="de Almeida S.R."/>
            <person name="Vasconcelos A.T."/>
            <person name="Felipe M.S."/>
        </authorList>
    </citation>
    <scope>NUCLEOTIDE SEQUENCE [LARGE SCALE GENOMIC DNA]</scope>
    <source>
        <strain evidence="3">KSF</strain>
    </source>
</reference>
<evidence type="ECO:0000313" key="2">
    <source>
        <dbReference type="EMBL" id="OCT55022.1"/>
    </source>
</evidence>
<feature type="compositionally biased region" description="Gly residues" evidence="1">
    <location>
        <begin position="436"/>
        <end position="446"/>
    </location>
</feature>
<feature type="compositionally biased region" description="Polar residues" evidence="1">
    <location>
        <begin position="113"/>
        <end position="123"/>
    </location>
</feature>
<sequence length="529" mass="58458">MYFEIDVTNTTSVYLAFQRDQDDPRTSAGALSVQDSIGLFVEIDDDLVFGVQQPFPIVQVAENLDPSRTYRLRVTQTGTYPLGDSSFRFQGVWLDRPPSQKDGPLLLDPANSAVGSTPGTLIPQSDGPEGAPQPQDSLLPRRRAKPLIELFTCEVDRWLHCHDPAQDAAELAKERVHTWYKRLESELGADVALVASTGGYFSRDWFHFKGDGFPDAPVSLYFFTYRIGCVGRPEDWLKRHPWPFKSYRPAVLILQLGFSDFTHIFKMRPTKPHLDDFLDSFIKDYVALVNKIRARAYPSDGTTTNARSNDDDAAPDSDGSYSYNSAPSTLPIFLITPFSAHRVSVTRKLTLAKVMTDALARIVATLHAQGDISTHLIDTAGWLDPRRDFEKPPGFRPPWYPPHNQELLRRLTEAAATKVATLLASHVCPYIQQGGGGGGGGGGGEGSTADGPARDSDSNSNGSAVAPAAFGDCAFDQYDSYLGNVYVPEGVQLDRALLERRIESIKERFQLVTPAQLKAEGETFLHRFT</sequence>
<protein>
    <submittedName>
        <fullName evidence="2">Uncharacterized protein</fullName>
    </submittedName>
</protein>
<feature type="region of interest" description="Disordered" evidence="1">
    <location>
        <begin position="436"/>
        <end position="463"/>
    </location>
</feature>
<dbReference type="Gene3D" id="3.40.50.1110">
    <property type="entry name" value="SGNH hydrolase"/>
    <property type="match status" value="1"/>
</dbReference>
<feature type="region of interest" description="Disordered" evidence="1">
    <location>
        <begin position="100"/>
        <end position="139"/>
    </location>
</feature>
<dbReference type="EMBL" id="LGRB01000003">
    <property type="protein sequence ID" value="OCT55022.1"/>
    <property type="molecule type" value="Genomic_DNA"/>
</dbReference>
<gene>
    <name evidence="2" type="ORF">CLCR_02895</name>
</gene>
<comment type="caution">
    <text evidence="2">The sequence shown here is derived from an EMBL/GenBank/DDBJ whole genome shotgun (WGS) entry which is preliminary data.</text>
</comment>
<name>A0A1C1D2M6_9EURO</name>
<dbReference type="VEuPathDB" id="FungiDB:G647_05114"/>
<accession>A0A1C1D2M6</accession>
<dbReference type="Proteomes" id="UP000094526">
    <property type="component" value="Unassembled WGS sequence"/>
</dbReference>
<dbReference type="InterPro" id="IPR036514">
    <property type="entry name" value="SGNH_hydro_sf"/>
</dbReference>
<evidence type="ECO:0000256" key="1">
    <source>
        <dbReference type="SAM" id="MobiDB-lite"/>
    </source>
</evidence>
<dbReference type="AlphaFoldDB" id="A0A1C1D2M6"/>